<evidence type="ECO:0000313" key="3">
    <source>
        <dbReference type="Proteomes" id="UP000094578"/>
    </source>
</evidence>
<gene>
    <name evidence="2" type="ORF">PTI45_03320</name>
</gene>
<dbReference type="EMBL" id="MDER01000062">
    <property type="protein sequence ID" value="ODP27291.1"/>
    <property type="molecule type" value="Genomic_DNA"/>
</dbReference>
<evidence type="ECO:0000313" key="2">
    <source>
        <dbReference type="EMBL" id="ODP27291.1"/>
    </source>
</evidence>
<dbReference type="Proteomes" id="UP000094578">
    <property type="component" value="Unassembled WGS sequence"/>
</dbReference>
<protein>
    <recommendedName>
        <fullName evidence="1">ATPase dynein-related AAA domain-containing protein</fullName>
    </recommendedName>
</protein>
<dbReference type="SUPFAM" id="SSF52540">
    <property type="entry name" value="P-loop containing nucleoside triphosphate hydrolases"/>
    <property type="match status" value="1"/>
</dbReference>
<name>A0A1E3L112_9BACL</name>
<dbReference type="RefSeq" id="WP_069328713.1">
    <property type="nucleotide sequence ID" value="NZ_MDER01000062.1"/>
</dbReference>
<dbReference type="AlphaFoldDB" id="A0A1E3L112"/>
<dbReference type="GO" id="GO:0016887">
    <property type="term" value="F:ATP hydrolysis activity"/>
    <property type="evidence" value="ECO:0007669"/>
    <property type="project" value="InterPro"/>
</dbReference>
<keyword evidence="3" id="KW-1185">Reference proteome</keyword>
<dbReference type="Pfam" id="PF07728">
    <property type="entry name" value="AAA_5"/>
    <property type="match status" value="1"/>
</dbReference>
<dbReference type="Gene3D" id="3.40.50.300">
    <property type="entry name" value="P-loop containing nucleotide triphosphate hydrolases"/>
    <property type="match status" value="1"/>
</dbReference>
<comment type="caution">
    <text evidence="2">The sequence shown here is derived from an EMBL/GenBank/DDBJ whole genome shotgun (WGS) entry which is preliminary data.</text>
</comment>
<proteinExistence type="predicted"/>
<reference evidence="2 3" key="1">
    <citation type="submission" date="2016-08" db="EMBL/GenBank/DDBJ databases">
        <title>Genome sequencing of Paenibacillus sp. TI45-13ar, isolated from Korean traditional nuruk.</title>
        <authorList>
            <person name="Kim S.-J."/>
        </authorList>
    </citation>
    <scope>NUCLEOTIDE SEQUENCE [LARGE SCALE GENOMIC DNA]</scope>
    <source>
        <strain evidence="2 3">TI45-13ar</strain>
    </source>
</reference>
<accession>A0A1E3L112</accession>
<evidence type="ECO:0000259" key="1">
    <source>
        <dbReference type="Pfam" id="PF07728"/>
    </source>
</evidence>
<sequence length="486" mass="54620">MTTQSKARVTARRINDSQLSKNLGLNRAPRSCNKIEYKELNNGTKVIRISFKDGIENGYVFDDGASIDFHHYCTESANKSICTHTTIAVGIADKLGLQVDRTMFYKDTSYLQSFQQLDNYKDCSLDFAVFDEESVPTTTTPTATLENMMDAIEDSPIIYAERTSWKAEYAEVLHYLQQEGAGATLIKEIQEMREAIFNEVKLTPMVSEPVKPSLPYTGPFLLKALRHILNGKDLMLYGEMGSGKDTLIASLAWVLGLPVYIQVGNINETKESIVGAQTFVKGEVTFELSPFATSVKYGGVSNYSELNMIPGKVTSIFHPVLDENRELPTKNGSLPRHKYHIFMASMNFGETYAGTSPVNAALMDRFAVLQLPQSMDLKELIIKKTGMKDAKVLEFLLGVKKQIDELITTEGTGSRSQTIRGYLDAAHFLKKYGISDELKTEVLEDYIINKTEDKADQFAIRDRIRQSVFKKLPMNDEEKLYQEGFI</sequence>
<organism evidence="2 3">
    <name type="scientific">Paenibacillus nuruki</name>
    <dbReference type="NCBI Taxonomy" id="1886670"/>
    <lineage>
        <taxon>Bacteria</taxon>
        <taxon>Bacillati</taxon>
        <taxon>Bacillota</taxon>
        <taxon>Bacilli</taxon>
        <taxon>Bacillales</taxon>
        <taxon>Paenibacillaceae</taxon>
        <taxon>Paenibacillus</taxon>
    </lineage>
</organism>
<dbReference type="GO" id="GO:0005524">
    <property type="term" value="F:ATP binding"/>
    <property type="evidence" value="ECO:0007669"/>
    <property type="project" value="InterPro"/>
</dbReference>
<dbReference type="STRING" id="1886670.PTI45_03320"/>
<feature type="domain" description="ATPase dynein-related AAA" evidence="1">
    <location>
        <begin position="233"/>
        <end position="366"/>
    </location>
</feature>
<dbReference type="InterPro" id="IPR011704">
    <property type="entry name" value="ATPase_dyneun-rel_AAA"/>
</dbReference>
<dbReference type="InterPro" id="IPR027417">
    <property type="entry name" value="P-loop_NTPase"/>
</dbReference>